<gene>
    <name evidence="1" type="ordered locus">SCAB_48021</name>
</gene>
<evidence type="ECO:0000313" key="1">
    <source>
        <dbReference type="EMBL" id="CBG71853.1"/>
    </source>
</evidence>
<keyword evidence="2" id="KW-1185">Reference proteome</keyword>
<protein>
    <submittedName>
        <fullName evidence="1">Uncharacterized protein</fullName>
    </submittedName>
</protein>
<sequence>MTMATQLPDAEAGTSIAWCSWHEDFSRSARLVRLPADQGSGRGAPGLFACASCRHAYDLAPLADQPL</sequence>
<dbReference type="KEGG" id="scb:SCAB_48021"/>
<name>C9ZDS9_STRSW</name>
<dbReference type="EMBL" id="FN554889">
    <property type="protein sequence ID" value="CBG71853.1"/>
    <property type="molecule type" value="Genomic_DNA"/>
</dbReference>
<accession>C9ZDS9</accession>
<evidence type="ECO:0000313" key="2">
    <source>
        <dbReference type="Proteomes" id="UP000001444"/>
    </source>
</evidence>
<reference evidence="1 2" key="1">
    <citation type="journal article" date="2010" name="Mol. Plant Microbe Interact.">
        <title>Streptomyces scabies 87-22 contains a coronafacic acid-like biosynthetic cluster that contributes to plant-microbe interactions.</title>
        <authorList>
            <person name="Bignell D.R."/>
            <person name="Seipke R.F."/>
            <person name="Huguet-Tapia J.C."/>
            <person name="Chambers A.H."/>
            <person name="Parry R.J."/>
            <person name="Loria R."/>
        </authorList>
    </citation>
    <scope>NUCLEOTIDE SEQUENCE [LARGE SCALE GENOMIC DNA]</scope>
    <source>
        <strain evidence="1 2">87.22</strain>
    </source>
</reference>
<organism evidence="1 2">
    <name type="scientific">Streptomyces scabiei (strain 87.22)</name>
    <dbReference type="NCBI Taxonomy" id="680198"/>
    <lineage>
        <taxon>Bacteria</taxon>
        <taxon>Bacillati</taxon>
        <taxon>Actinomycetota</taxon>
        <taxon>Actinomycetes</taxon>
        <taxon>Kitasatosporales</taxon>
        <taxon>Streptomycetaceae</taxon>
        <taxon>Streptomyces</taxon>
    </lineage>
</organism>
<dbReference type="Proteomes" id="UP000001444">
    <property type="component" value="Chromosome"/>
</dbReference>
<dbReference type="HOGENOM" id="CLU_202651_0_0_11"/>
<dbReference type="STRING" id="680198.SCAB_48021"/>
<dbReference type="AlphaFoldDB" id="C9ZDS9"/>
<proteinExistence type="predicted"/>